<dbReference type="EMBL" id="CP003837">
    <property type="protein sequence ID" value="AGH44243.1"/>
    <property type="molecule type" value="Genomic_DNA"/>
</dbReference>
<dbReference type="RefSeq" id="WP_007643343.1">
    <property type="nucleotide sequence ID" value="NZ_BAES01000098.1"/>
</dbReference>
<proteinExistence type="predicted"/>
<dbReference type="AlphaFoldDB" id="K7AZ79"/>
<accession>K7AZ79</accession>
<dbReference type="Proteomes" id="UP000011864">
    <property type="component" value="Chromosome"/>
</dbReference>
<dbReference type="PATRIC" id="fig|1129794.4.peg.2111"/>
<evidence type="ECO:0000313" key="1">
    <source>
        <dbReference type="EMBL" id="AGH44243.1"/>
    </source>
</evidence>
<evidence type="ECO:0000313" key="2">
    <source>
        <dbReference type="Proteomes" id="UP000011864"/>
    </source>
</evidence>
<reference evidence="1 2" key="1">
    <citation type="journal article" date="2013" name="Genome Announc.">
        <title>Complete Genome Sequence of Glaciecola psychrophila Strain 170T.</title>
        <authorList>
            <person name="Yin J."/>
            <person name="Chen J."/>
            <person name="Liu G."/>
            <person name="Yu Y."/>
            <person name="Song L."/>
            <person name="Wang X."/>
            <person name="Qu X."/>
        </authorList>
    </citation>
    <scope>NUCLEOTIDE SEQUENCE [LARGE SCALE GENOMIC DNA]</scope>
    <source>
        <strain evidence="1 2">170</strain>
    </source>
</reference>
<keyword evidence="2" id="KW-1185">Reference proteome</keyword>
<sequence length="46" mass="5196">MVHNIVDGLDIDLAVADSHLNELKLQEELIVSQNTSGKFFHTNYLL</sequence>
<name>K7AZ79_9ALTE</name>
<dbReference type="HOGENOM" id="CLU_3186883_0_0_6"/>
<dbReference type="STRING" id="1129794.C427_2134"/>
<dbReference type="KEGG" id="gps:C427_2134"/>
<protein>
    <submittedName>
        <fullName evidence="1">Uncharacterized protein</fullName>
    </submittedName>
</protein>
<gene>
    <name evidence="1" type="ORF">C427_2134</name>
</gene>
<organism evidence="1 2">
    <name type="scientific">Paraglaciecola psychrophila 170</name>
    <dbReference type="NCBI Taxonomy" id="1129794"/>
    <lineage>
        <taxon>Bacteria</taxon>
        <taxon>Pseudomonadati</taxon>
        <taxon>Pseudomonadota</taxon>
        <taxon>Gammaproteobacteria</taxon>
        <taxon>Alteromonadales</taxon>
        <taxon>Alteromonadaceae</taxon>
        <taxon>Paraglaciecola</taxon>
    </lineage>
</organism>